<feature type="region of interest" description="Disordered" evidence="1">
    <location>
        <begin position="1"/>
        <end position="109"/>
    </location>
</feature>
<dbReference type="EMBL" id="JARJCN010000066">
    <property type="protein sequence ID" value="KAJ7078408.1"/>
    <property type="molecule type" value="Genomic_DNA"/>
</dbReference>
<reference evidence="2" key="1">
    <citation type="submission" date="2023-03" db="EMBL/GenBank/DDBJ databases">
        <title>Massive genome expansion in bonnet fungi (Mycena s.s.) driven by repeated elements and novel gene families across ecological guilds.</title>
        <authorList>
            <consortium name="Lawrence Berkeley National Laboratory"/>
            <person name="Harder C.B."/>
            <person name="Miyauchi S."/>
            <person name="Viragh M."/>
            <person name="Kuo A."/>
            <person name="Thoen E."/>
            <person name="Andreopoulos B."/>
            <person name="Lu D."/>
            <person name="Skrede I."/>
            <person name="Drula E."/>
            <person name="Henrissat B."/>
            <person name="Morin E."/>
            <person name="Kohler A."/>
            <person name="Barry K."/>
            <person name="LaButti K."/>
            <person name="Morin E."/>
            <person name="Salamov A."/>
            <person name="Lipzen A."/>
            <person name="Mereny Z."/>
            <person name="Hegedus B."/>
            <person name="Baldrian P."/>
            <person name="Stursova M."/>
            <person name="Weitz H."/>
            <person name="Taylor A."/>
            <person name="Grigoriev I.V."/>
            <person name="Nagy L.G."/>
            <person name="Martin F."/>
            <person name="Kauserud H."/>
        </authorList>
    </citation>
    <scope>NUCLEOTIDE SEQUENCE</scope>
    <source>
        <strain evidence="2">CBHHK173m</strain>
    </source>
</reference>
<evidence type="ECO:0000313" key="2">
    <source>
        <dbReference type="EMBL" id="KAJ7078408.1"/>
    </source>
</evidence>
<feature type="compositionally biased region" description="Basic and acidic residues" evidence="1">
    <location>
        <begin position="1"/>
        <end position="17"/>
    </location>
</feature>
<dbReference type="Proteomes" id="UP001222325">
    <property type="component" value="Unassembled WGS sequence"/>
</dbReference>
<protein>
    <submittedName>
        <fullName evidence="2">Uncharacterized protein</fullName>
    </submittedName>
</protein>
<feature type="compositionally biased region" description="Low complexity" evidence="1">
    <location>
        <begin position="182"/>
        <end position="197"/>
    </location>
</feature>
<feature type="region of interest" description="Disordered" evidence="1">
    <location>
        <begin position="182"/>
        <end position="202"/>
    </location>
</feature>
<feature type="compositionally biased region" description="Basic and acidic residues" evidence="1">
    <location>
        <begin position="49"/>
        <end position="71"/>
    </location>
</feature>
<dbReference type="AlphaFoldDB" id="A0AAD6TY40"/>
<gene>
    <name evidence="2" type="ORF">B0H15DRAFT_1001186</name>
</gene>
<evidence type="ECO:0000313" key="3">
    <source>
        <dbReference type="Proteomes" id="UP001222325"/>
    </source>
</evidence>
<name>A0AAD6TY40_9AGAR</name>
<accession>A0AAD6TY40</accession>
<proteinExistence type="predicted"/>
<keyword evidence="3" id="KW-1185">Reference proteome</keyword>
<organism evidence="2 3">
    <name type="scientific">Mycena belliarum</name>
    <dbReference type="NCBI Taxonomy" id="1033014"/>
    <lineage>
        <taxon>Eukaryota</taxon>
        <taxon>Fungi</taxon>
        <taxon>Dikarya</taxon>
        <taxon>Basidiomycota</taxon>
        <taxon>Agaricomycotina</taxon>
        <taxon>Agaricomycetes</taxon>
        <taxon>Agaricomycetidae</taxon>
        <taxon>Agaricales</taxon>
        <taxon>Marasmiineae</taxon>
        <taxon>Mycenaceae</taxon>
        <taxon>Mycena</taxon>
    </lineage>
</organism>
<evidence type="ECO:0000256" key="1">
    <source>
        <dbReference type="SAM" id="MobiDB-lite"/>
    </source>
</evidence>
<comment type="caution">
    <text evidence="2">The sequence shown here is derived from an EMBL/GenBank/DDBJ whole genome shotgun (WGS) entry which is preliminary data.</text>
</comment>
<sequence length="236" mass="25987">MKIKKTKEAARSREKQKNASAQAELTAADPEYVPSDEEDSLAMRKRRRENFDLYDKAERSRTSKWRDENQLTKKARIMKAQPSIAHFFKTPAQNNQSGRSSGDSGEVSLVYPSHGTELQISHLDTNSNSAAADQAPVDSDSDVEMMLASSPDLPEVCPPDVPVASTPAPVEFLDTAASSITTAAVSDSQNEDGYSTGDSDDDTLTHELTLAAIEDTFKKFDVKIKKYYGKPEHHAF</sequence>
<feature type="compositionally biased region" description="Polar residues" evidence="1">
    <location>
        <begin position="91"/>
        <end position="103"/>
    </location>
</feature>